<dbReference type="KEGG" id="zal:AZF00_01995"/>
<protein>
    <recommendedName>
        <fullName evidence="1">Anhydro-N-acetylmuramic acid kinase</fullName>
        <ecNumber evidence="1">2.7.1.170</ecNumber>
    </recommendedName>
    <alternativeName>
        <fullName evidence="1">AnhMurNAc kinase</fullName>
    </alternativeName>
</protein>
<dbReference type="EMBL" id="CP014544">
    <property type="protein sequence ID" value="AMO67153.1"/>
    <property type="molecule type" value="Genomic_DNA"/>
</dbReference>
<dbReference type="GO" id="GO:0097175">
    <property type="term" value="P:1,6-anhydro-N-acetyl-beta-muramic acid catabolic process"/>
    <property type="evidence" value="ECO:0007669"/>
    <property type="project" value="UniProtKB-UniRule"/>
</dbReference>
<dbReference type="SUPFAM" id="SSF53067">
    <property type="entry name" value="Actin-like ATPase domain"/>
    <property type="match status" value="1"/>
</dbReference>
<dbReference type="NCBIfam" id="NF007139">
    <property type="entry name" value="PRK09585.1-3"/>
    <property type="match status" value="1"/>
</dbReference>
<dbReference type="Gene3D" id="3.30.420.40">
    <property type="match status" value="2"/>
</dbReference>
<comment type="catalytic activity">
    <reaction evidence="1">
        <text>1,6-anhydro-N-acetyl-beta-muramate + ATP + H2O = N-acetyl-D-muramate 6-phosphate + ADP + H(+)</text>
        <dbReference type="Rhea" id="RHEA:24952"/>
        <dbReference type="ChEBI" id="CHEBI:15377"/>
        <dbReference type="ChEBI" id="CHEBI:15378"/>
        <dbReference type="ChEBI" id="CHEBI:30616"/>
        <dbReference type="ChEBI" id="CHEBI:58690"/>
        <dbReference type="ChEBI" id="CHEBI:58722"/>
        <dbReference type="ChEBI" id="CHEBI:456216"/>
        <dbReference type="EC" id="2.7.1.170"/>
    </reaction>
</comment>
<dbReference type="GO" id="GO:0009254">
    <property type="term" value="P:peptidoglycan turnover"/>
    <property type="evidence" value="ECO:0007669"/>
    <property type="project" value="UniProtKB-UniRule"/>
</dbReference>
<dbReference type="CDD" id="cd24050">
    <property type="entry name" value="ASKHA_NBD_ANMK"/>
    <property type="match status" value="1"/>
</dbReference>
<dbReference type="UniPathway" id="UPA00544"/>
<dbReference type="GO" id="GO:0006040">
    <property type="term" value="P:amino sugar metabolic process"/>
    <property type="evidence" value="ECO:0007669"/>
    <property type="project" value="InterPro"/>
</dbReference>
<organism evidence="2 3">
    <name type="scientific">Zhongshania aliphaticivorans</name>
    <dbReference type="NCBI Taxonomy" id="1470434"/>
    <lineage>
        <taxon>Bacteria</taxon>
        <taxon>Pseudomonadati</taxon>
        <taxon>Pseudomonadota</taxon>
        <taxon>Gammaproteobacteria</taxon>
        <taxon>Cellvibrionales</taxon>
        <taxon>Spongiibacteraceae</taxon>
        <taxon>Zhongshania</taxon>
    </lineage>
</organism>
<evidence type="ECO:0000313" key="3">
    <source>
        <dbReference type="Proteomes" id="UP000074119"/>
    </source>
</evidence>
<comment type="pathway">
    <text evidence="1">Cell wall biogenesis; peptidoglycan recycling.</text>
</comment>
<dbReference type="GO" id="GO:0016773">
    <property type="term" value="F:phosphotransferase activity, alcohol group as acceptor"/>
    <property type="evidence" value="ECO:0007669"/>
    <property type="project" value="UniProtKB-UniRule"/>
</dbReference>
<keyword evidence="1" id="KW-0067">ATP-binding</keyword>
<dbReference type="Pfam" id="PF03702">
    <property type="entry name" value="AnmK"/>
    <property type="match status" value="1"/>
</dbReference>
<comment type="pathway">
    <text evidence="1">Amino-sugar metabolism; 1,6-anhydro-N-acetylmuramate degradation.</text>
</comment>
<dbReference type="PANTHER" id="PTHR30605">
    <property type="entry name" value="ANHYDRO-N-ACETYLMURAMIC ACID KINASE"/>
    <property type="match status" value="1"/>
</dbReference>
<proteinExistence type="inferred from homology"/>
<dbReference type="UniPathway" id="UPA00343"/>
<gene>
    <name evidence="1" type="primary">anmK</name>
    <name evidence="2" type="ORF">AZF00_01995</name>
</gene>
<dbReference type="GO" id="GO:0016301">
    <property type="term" value="F:kinase activity"/>
    <property type="evidence" value="ECO:0007669"/>
    <property type="project" value="UniProtKB-KW"/>
</dbReference>
<name>A0A127M1N9_9GAMM</name>
<dbReference type="HAMAP" id="MF_01270">
    <property type="entry name" value="AnhMurNAc_kinase"/>
    <property type="match status" value="1"/>
</dbReference>
<evidence type="ECO:0000256" key="1">
    <source>
        <dbReference type="HAMAP-Rule" id="MF_01270"/>
    </source>
</evidence>
<sequence length="373" mass="39661">MSKHYYIGLMSGTSLDAIDAALVSFNADRIELVHSLSATLPATLKTQILELCGGTADEIELLGKLDRELGELFAQTALDLCRSAGISPLEIRAIGSHGQTVRHRPPDAQRSNDLAFTLQIGDPNTIAEISGITTVADFRRRDIAAGGQGAPLVPAFHVAAFSQAGIERLIVNIGGMANISLLKADGEVIGFDTGPGNVLMDSWIMHCQGHAFDRDGAWAQSGKLNQDLLETLLQDPYYAMHGPKSTGREQFNLAQLLKALESLADIRPPDVQATLLELTARSICDAIDECSQKDSEVFICGGGSANQALYSRIQALLADHKVATTEALGIHPDWVEAAAFAWLAKQNIMSLAGNVPAVTGAKGPRVLGAVYPG</sequence>
<dbReference type="InterPro" id="IPR005338">
    <property type="entry name" value="Anhydro_N_Ac-Mur_kinase"/>
</dbReference>
<dbReference type="InterPro" id="IPR043129">
    <property type="entry name" value="ATPase_NBD"/>
</dbReference>
<dbReference type="RefSeq" id="WP_062382902.1">
    <property type="nucleotide sequence ID" value="NZ_CP014544.1"/>
</dbReference>
<keyword evidence="1 2" id="KW-0418">Kinase</keyword>
<reference evidence="2 3" key="1">
    <citation type="submission" date="2015-12" db="EMBL/GenBank/DDBJ databases">
        <authorList>
            <person name="Shamseldin A."/>
            <person name="Moawad H."/>
            <person name="Abd El-Rahim W.M."/>
            <person name="Sadowsky M.J."/>
        </authorList>
    </citation>
    <scope>NUCLEOTIDE SEQUENCE [LARGE SCALE GENOMIC DNA]</scope>
    <source>
        <strain evidence="2 3">SM2</strain>
    </source>
</reference>
<comment type="function">
    <text evidence="1">Catalyzes the specific phosphorylation of 1,6-anhydro-N-acetylmuramic acid (anhMurNAc) with the simultaneous cleavage of the 1,6-anhydro ring, generating MurNAc-6-P. Is required for the utilization of anhMurNAc either imported from the medium or derived from its own cell wall murein, and thus plays a role in cell wall recycling.</text>
</comment>
<dbReference type="EC" id="2.7.1.170" evidence="1"/>
<feature type="binding site" evidence="1">
    <location>
        <begin position="12"/>
        <end position="19"/>
    </location>
    <ligand>
        <name>ATP</name>
        <dbReference type="ChEBI" id="CHEBI:30616"/>
    </ligand>
</feature>
<evidence type="ECO:0000313" key="2">
    <source>
        <dbReference type="EMBL" id="AMO67153.1"/>
    </source>
</evidence>
<dbReference type="NCBIfam" id="NF007148">
    <property type="entry name" value="PRK09585.3-2"/>
    <property type="match status" value="1"/>
</dbReference>
<dbReference type="AlphaFoldDB" id="A0A127M1N9"/>
<keyword evidence="1" id="KW-0119">Carbohydrate metabolism</keyword>
<keyword evidence="1" id="KW-0547">Nucleotide-binding</keyword>
<dbReference type="PANTHER" id="PTHR30605:SF0">
    <property type="entry name" value="ANHYDRO-N-ACETYLMURAMIC ACID KINASE"/>
    <property type="match status" value="1"/>
</dbReference>
<accession>A0A127M1N9</accession>
<dbReference type="Proteomes" id="UP000074119">
    <property type="component" value="Chromosome"/>
</dbReference>
<keyword evidence="1" id="KW-0808">Transferase</keyword>
<dbReference type="GO" id="GO:0005524">
    <property type="term" value="F:ATP binding"/>
    <property type="evidence" value="ECO:0007669"/>
    <property type="project" value="UniProtKB-UniRule"/>
</dbReference>
<dbReference type="STRING" id="1470434.AZF00_01995"/>
<comment type="similarity">
    <text evidence="1">Belongs to the anhydro-N-acetylmuramic acid kinase family.</text>
</comment>